<keyword evidence="3" id="KW-1185">Reference proteome</keyword>
<name>A0AAE7V3K2_9CAUD</name>
<evidence type="ECO:0000313" key="2">
    <source>
        <dbReference type="EMBL" id="QWM90969.1"/>
    </source>
</evidence>
<evidence type="ECO:0000256" key="1">
    <source>
        <dbReference type="SAM" id="MobiDB-lite"/>
    </source>
</evidence>
<accession>A0AAE7V3K2</accession>
<protein>
    <submittedName>
        <fullName evidence="2">Uncharacterized protein</fullName>
    </submittedName>
</protein>
<gene>
    <name evidence="2" type="primary">gp_73470</name>
</gene>
<feature type="region of interest" description="Disordered" evidence="1">
    <location>
        <begin position="198"/>
        <end position="238"/>
    </location>
</feature>
<proteinExistence type="predicted"/>
<dbReference type="GeneID" id="75687407"/>
<dbReference type="RefSeq" id="YP_010509909.1">
    <property type="nucleotide sequence ID" value="NC_067213.1"/>
</dbReference>
<dbReference type="EMBL" id="MZ130495">
    <property type="protein sequence ID" value="QWM90969.1"/>
    <property type="molecule type" value="Genomic_DNA"/>
</dbReference>
<dbReference type="Proteomes" id="UP000827937">
    <property type="component" value="Segment"/>
</dbReference>
<reference evidence="2 3" key="1">
    <citation type="submission" date="2021-04" db="EMBL/GenBank/DDBJ databases">
        <authorList>
            <person name="Shkoporov A.N."/>
            <person name="Stockdale S.R."/>
            <person name="Guerin E."/>
            <person name="Ross R.P."/>
            <person name="Hill C."/>
        </authorList>
    </citation>
    <scope>NUCLEOTIDE SEQUENCE [LARGE SCALE GENOMIC DNA]</scope>
    <source>
        <strain evidence="3">cr150_1</strain>
    </source>
</reference>
<dbReference type="KEGG" id="vg:75687407"/>
<feature type="compositionally biased region" description="Low complexity" evidence="1">
    <location>
        <begin position="205"/>
        <end position="238"/>
    </location>
</feature>
<evidence type="ECO:0000313" key="3">
    <source>
        <dbReference type="Proteomes" id="UP000827937"/>
    </source>
</evidence>
<sequence>MAKFQLLNPVLRVVGQKYDEKGIPVGEINKNVQNAGNKYLYSQLINLDCPWEGTQTYTSFQKPVVAIFEPLLSMQHGGIGQTDQAIPEMFQTIEGCYVSWKSPQPFYKKHLSAHPANPAKGTPAIMAGDIVKQGGVPVIYTELVVFCQYYYDSRGEKQWMRGSTPEEVGRAAFSNYCIPANDTRALAAEQPQQQETIGGQTINTVNPNQQPQQQAQPQQAQPQFVQGPAQQQGAAFGA</sequence>
<organism evidence="2 3">
    <name type="scientific">uncultured phage cr150_1</name>
    <dbReference type="NCBI Taxonomy" id="2986413"/>
    <lineage>
        <taxon>Viruses</taxon>
        <taxon>Duplodnaviria</taxon>
        <taxon>Heunggongvirae</taxon>
        <taxon>Uroviricota</taxon>
        <taxon>Caudoviricetes</taxon>
        <taxon>Crassvirales</taxon>
        <taxon>Suoliviridae</taxon>
        <taxon>Loutivirinae</taxon>
        <taxon>Blohavirus</taxon>
        <taxon>Blohavirus faecalis</taxon>
    </lineage>
</organism>